<evidence type="ECO:0000256" key="2">
    <source>
        <dbReference type="ARBA" id="ARBA00022722"/>
    </source>
</evidence>
<accession>A0AAE3HIZ0</accession>
<dbReference type="EC" id="3.1.11.6" evidence="5"/>
<evidence type="ECO:0000259" key="9">
    <source>
        <dbReference type="Pfam" id="PF13742"/>
    </source>
</evidence>
<evidence type="ECO:0000256" key="1">
    <source>
        <dbReference type="ARBA" id="ARBA00022490"/>
    </source>
</evidence>
<protein>
    <recommendedName>
        <fullName evidence="5">Exodeoxyribonuclease 7 large subunit</fullName>
        <ecNumber evidence="5">3.1.11.6</ecNumber>
    </recommendedName>
    <alternativeName>
        <fullName evidence="5">Exodeoxyribonuclease VII large subunit</fullName>
        <shortName evidence="5">Exonuclease VII large subunit</shortName>
    </alternativeName>
</protein>
<sequence length="455" mass="50592">MSESDNNTAAGGRHIFSVSELNREARDVLEGSFPSLWVEGEVSNLARPASGHLYFSLKDSRAQVRCALFKNRAMKLATQPENGMQVLVRAGVSLYEGRGEFQLIVEYLEPAGAGALQRQFEELKKKLDAEGLFDPAHKQAIPAMARRVGVITSATGAAIRDILSVLQRRYAGIEVVIYPVPVQGAEAPGRIRAMLALAEQRAEVDVLILARGGGSLEDLWAFNDEQLARAVHACRLPTISAVGHEIDFTITDFVADQRAATPSAAAELVSPSREQLERQLARYENLLARQTGQLLRRLKDRLAGLERRLPHPRRTLQQYSQRLDELGLRGQRAIKHHLQQDRARLNRLASLLAVQNPRRQLQQQQQHCRQLDNRLQRAMTLNLQRKSERLSRLSHNLDTVSPLATLSRGYTIVQKGDGAIVRDAASLSHGEQVRSRFARGTAELSVIAVSQDDSE</sequence>
<evidence type="ECO:0000313" key="10">
    <source>
        <dbReference type="EMBL" id="MCS3903135.1"/>
    </source>
</evidence>
<dbReference type="GO" id="GO:0009318">
    <property type="term" value="C:exodeoxyribonuclease VII complex"/>
    <property type="evidence" value="ECO:0007669"/>
    <property type="project" value="UniProtKB-UniRule"/>
</dbReference>
<reference evidence="10" key="1">
    <citation type="submission" date="2022-08" db="EMBL/GenBank/DDBJ databases">
        <title>Genomic Encyclopedia of Type Strains, Phase III (KMG-III): the genomes of soil and plant-associated and newly described type strains.</title>
        <authorList>
            <person name="Whitman W."/>
        </authorList>
    </citation>
    <scope>NUCLEOTIDE SEQUENCE</scope>
    <source>
        <strain evidence="10">HMT 1</strain>
    </source>
</reference>
<evidence type="ECO:0000256" key="5">
    <source>
        <dbReference type="HAMAP-Rule" id="MF_00378"/>
    </source>
</evidence>
<comment type="similarity">
    <text evidence="5 6">Belongs to the XseA family.</text>
</comment>
<evidence type="ECO:0000256" key="3">
    <source>
        <dbReference type="ARBA" id="ARBA00022801"/>
    </source>
</evidence>
<dbReference type="HAMAP" id="MF_00378">
    <property type="entry name" value="Exonuc_7_L"/>
    <property type="match status" value="1"/>
</dbReference>
<comment type="caution">
    <text evidence="10">The sequence shown here is derived from an EMBL/GenBank/DDBJ whole genome shotgun (WGS) entry which is preliminary data.</text>
</comment>
<comment type="catalytic activity">
    <reaction evidence="5 6">
        <text>Exonucleolytic cleavage in either 5'- to 3'- or 3'- to 5'-direction to yield nucleoside 5'-phosphates.</text>
        <dbReference type="EC" id="3.1.11.6"/>
    </reaction>
</comment>
<dbReference type="InterPro" id="IPR020579">
    <property type="entry name" value="Exonuc_VII_lsu_C"/>
</dbReference>
<dbReference type="GO" id="GO:0003676">
    <property type="term" value="F:nucleic acid binding"/>
    <property type="evidence" value="ECO:0007669"/>
    <property type="project" value="InterPro"/>
</dbReference>
<keyword evidence="4 5" id="KW-0269">Exonuclease</keyword>
<dbReference type="EMBL" id="JANUCT010000006">
    <property type="protein sequence ID" value="MCS3903135.1"/>
    <property type="molecule type" value="Genomic_DNA"/>
</dbReference>
<keyword evidence="2 5" id="KW-0540">Nuclease</keyword>
<dbReference type="GO" id="GO:0005737">
    <property type="term" value="C:cytoplasm"/>
    <property type="evidence" value="ECO:0007669"/>
    <property type="project" value="UniProtKB-SubCell"/>
</dbReference>
<feature type="domain" description="Exonuclease VII large subunit C-terminal" evidence="8">
    <location>
        <begin position="132"/>
        <end position="443"/>
    </location>
</feature>
<keyword evidence="11" id="KW-1185">Reference proteome</keyword>
<organism evidence="10 11">
    <name type="scientific">Methylohalomonas lacus</name>
    <dbReference type="NCBI Taxonomy" id="398773"/>
    <lineage>
        <taxon>Bacteria</taxon>
        <taxon>Pseudomonadati</taxon>
        <taxon>Pseudomonadota</taxon>
        <taxon>Gammaproteobacteria</taxon>
        <taxon>Methylohalomonadales</taxon>
        <taxon>Methylohalomonadaceae</taxon>
        <taxon>Methylohalomonas</taxon>
    </lineage>
</organism>
<dbReference type="Pfam" id="PF13742">
    <property type="entry name" value="tRNA_anti_2"/>
    <property type="match status" value="1"/>
</dbReference>
<dbReference type="InterPro" id="IPR025824">
    <property type="entry name" value="OB-fold_nuc-bd_dom"/>
</dbReference>
<keyword evidence="7" id="KW-0175">Coiled coil</keyword>
<comment type="subunit">
    <text evidence="5">Heterooligomer composed of large and small subunits.</text>
</comment>
<dbReference type="PANTHER" id="PTHR30008">
    <property type="entry name" value="EXODEOXYRIBONUCLEASE 7 LARGE SUBUNIT"/>
    <property type="match status" value="1"/>
</dbReference>
<feature type="coiled-coil region" evidence="7">
    <location>
        <begin position="273"/>
        <end position="308"/>
    </location>
</feature>
<dbReference type="GO" id="GO:0006308">
    <property type="term" value="P:DNA catabolic process"/>
    <property type="evidence" value="ECO:0007669"/>
    <property type="project" value="UniProtKB-UniRule"/>
</dbReference>
<dbReference type="Proteomes" id="UP001204445">
    <property type="component" value="Unassembled WGS sequence"/>
</dbReference>
<dbReference type="InterPro" id="IPR003753">
    <property type="entry name" value="Exonuc_VII_L"/>
</dbReference>
<keyword evidence="3 5" id="KW-0378">Hydrolase</keyword>
<dbReference type="RefSeq" id="WP_259054749.1">
    <property type="nucleotide sequence ID" value="NZ_JANUCT010000006.1"/>
</dbReference>
<evidence type="ECO:0000313" key="11">
    <source>
        <dbReference type="Proteomes" id="UP001204445"/>
    </source>
</evidence>
<dbReference type="NCBIfam" id="TIGR00237">
    <property type="entry name" value="xseA"/>
    <property type="match status" value="1"/>
</dbReference>
<evidence type="ECO:0000259" key="8">
    <source>
        <dbReference type="Pfam" id="PF02601"/>
    </source>
</evidence>
<dbReference type="PANTHER" id="PTHR30008:SF0">
    <property type="entry name" value="EXODEOXYRIBONUCLEASE 7 LARGE SUBUNIT"/>
    <property type="match status" value="1"/>
</dbReference>
<dbReference type="GO" id="GO:0008855">
    <property type="term" value="F:exodeoxyribonuclease VII activity"/>
    <property type="evidence" value="ECO:0007669"/>
    <property type="project" value="UniProtKB-UniRule"/>
</dbReference>
<evidence type="ECO:0000256" key="4">
    <source>
        <dbReference type="ARBA" id="ARBA00022839"/>
    </source>
</evidence>
<comment type="function">
    <text evidence="5">Bidirectionally degrades single-stranded DNA into large acid-insoluble oligonucleotides, which are then degraded further into small acid-soluble oligonucleotides.</text>
</comment>
<evidence type="ECO:0000256" key="7">
    <source>
        <dbReference type="SAM" id="Coils"/>
    </source>
</evidence>
<evidence type="ECO:0000256" key="6">
    <source>
        <dbReference type="RuleBase" id="RU004355"/>
    </source>
</evidence>
<proteinExistence type="inferred from homology"/>
<dbReference type="CDD" id="cd04489">
    <property type="entry name" value="ExoVII_LU_OBF"/>
    <property type="match status" value="1"/>
</dbReference>
<name>A0AAE3HIZ0_9GAMM</name>
<feature type="domain" description="OB-fold nucleic acid binding" evidence="9">
    <location>
        <begin position="16"/>
        <end position="108"/>
    </location>
</feature>
<keyword evidence="1 5" id="KW-0963">Cytoplasm</keyword>
<dbReference type="Pfam" id="PF02601">
    <property type="entry name" value="Exonuc_VII_L"/>
    <property type="match status" value="1"/>
</dbReference>
<comment type="subcellular location">
    <subcellularLocation>
        <location evidence="5 6">Cytoplasm</location>
    </subcellularLocation>
</comment>
<gene>
    <name evidence="5" type="primary">xseA</name>
    <name evidence="10" type="ORF">J2T55_001152</name>
</gene>
<dbReference type="AlphaFoldDB" id="A0AAE3HIZ0"/>